<organism evidence="1 2">
    <name type="scientific">Caenorhabditis japonica</name>
    <dbReference type="NCBI Taxonomy" id="281687"/>
    <lineage>
        <taxon>Eukaryota</taxon>
        <taxon>Metazoa</taxon>
        <taxon>Ecdysozoa</taxon>
        <taxon>Nematoda</taxon>
        <taxon>Chromadorea</taxon>
        <taxon>Rhabditida</taxon>
        <taxon>Rhabditina</taxon>
        <taxon>Rhabditomorpha</taxon>
        <taxon>Rhabditoidea</taxon>
        <taxon>Rhabditidae</taxon>
        <taxon>Peloderinae</taxon>
        <taxon>Caenorhabditis</taxon>
    </lineage>
</organism>
<reference evidence="1" key="2">
    <citation type="submission" date="2022-06" db="UniProtKB">
        <authorList>
            <consortium name="EnsemblMetazoa"/>
        </authorList>
    </citation>
    <scope>IDENTIFICATION</scope>
    <source>
        <strain evidence="1">DF5081</strain>
    </source>
</reference>
<accession>A0A8R1I235</accession>
<evidence type="ECO:0000313" key="1">
    <source>
        <dbReference type="EnsemblMetazoa" id="CJA17085.1"/>
    </source>
</evidence>
<sequence length="136" mass="15737">MKEDFCKKCEARGKPGEHHKPWFKLCGFPSKKEAQKRITLFRIEHFRNVGKRADLLFPLPGDTPYPSHVTHHAEYGPLYAPIDMPTLQKPTYRFPREYPGLVQNHQVREQLKVEDVDITILRESSSSEFSSEGTSP</sequence>
<proteinExistence type="predicted"/>
<reference evidence="2" key="1">
    <citation type="submission" date="2010-08" db="EMBL/GenBank/DDBJ databases">
        <authorList>
            <consortium name="Caenorhabditis japonica Sequencing Consortium"/>
            <person name="Wilson R.K."/>
        </authorList>
    </citation>
    <scope>NUCLEOTIDE SEQUENCE [LARGE SCALE GENOMIC DNA]</scope>
    <source>
        <strain evidence="2">DF5081</strain>
    </source>
</reference>
<dbReference type="EnsemblMetazoa" id="CJA17085.1">
    <property type="protein sequence ID" value="CJA17085.1"/>
    <property type="gene ID" value="WBGene00136290"/>
</dbReference>
<evidence type="ECO:0000313" key="2">
    <source>
        <dbReference type="Proteomes" id="UP000005237"/>
    </source>
</evidence>
<protein>
    <submittedName>
        <fullName evidence="1">Uncharacterized protein</fullName>
    </submittedName>
</protein>
<dbReference type="AlphaFoldDB" id="A0A8R1I235"/>
<keyword evidence="2" id="KW-1185">Reference proteome</keyword>
<name>A0A8R1I235_CAEJA</name>
<dbReference type="Proteomes" id="UP000005237">
    <property type="component" value="Unassembled WGS sequence"/>
</dbReference>